<evidence type="ECO:0000256" key="1">
    <source>
        <dbReference type="SAM" id="MobiDB-lite"/>
    </source>
</evidence>
<feature type="compositionally biased region" description="Basic and acidic residues" evidence="1">
    <location>
        <begin position="20"/>
        <end position="53"/>
    </location>
</feature>
<feature type="region of interest" description="Disordered" evidence="1">
    <location>
        <begin position="1"/>
        <end position="108"/>
    </location>
</feature>
<dbReference type="RefSeq" id="YP_010842677.1">
    <property type="nucleotide sequence ID" value="NC_079144.1"/>
</dbReference>
<reference evidence="2 3" key="1">
    <citation type="submission" date="2019-04" db="EMBL/GenBank/DDBJ databases">
        <authorList>
            <person name="Pope W.H."/>
            <person name="Garlena R.A."/>
            <person name="Russell D.A."/>
            <person name="Jacobs-Sera D."/>
            <person name="Hatfull G.F."/>
        </authorList>
    </citation>
    <scope>NUCLEOTIDE SEQUENCE [LARGE SCALE GENOMIC DNA]</scope>
</reference>
<evidence type="ECO:0000313" key="2">
    <source>
        <dbReference type="EMBL" id="QCG77762.1"/>
    </source>
</evidence>
<gene>
    <name evidence="2" type="primary">16</name>
    <name evidence="2" type="ORF">SEA_REYJA_16</name>
</gene>
<feature type="compositionally biased region" description="Basic and acidic residues" evidence="1">
    <location>
        <begin position="303"/>
        <end position="313"/>
    </location>
</feature>
<feature type="compositionally biased region" description="Basic and acidic residues" evidence="1">
    <location>
        <begin position="324"/>
        <end position="335"/>
    </location>
</feature>
<feature type="compositionally biased region" description="Basic residues" evidence="1">
    <location>
        <begin position="314"/>
        <end position="323"/>
    </location>
</feature>
<feature type="compositionally biased region" description="Basic residues" evidence="1">
    <location>
        <begin position="289"/>
        <end position="302"/>
    </location>
</feature>
<dbReference type="GeneID" id="80559477"/>
<accession>A0A4D6TED8</accession>
<protein>
    <submittedName>
        <fullName evidence="2">Tail assembly chaperone</fullName>
    </submittedName>
</protein>
<organism evidence="2 3">
    <name type="scientific">Gordonia phage Reyja</name>
    <dbReference type="NCBI Taxonomy" id="2571250"/>
    <lineage>
        <taxon>Viruses</taxon>
        <taxon>Duplodnaviria</taxon>
        <taxon>Heunggongvirae</taxon>
        <taxon>Uroviricota</taxon>
        <taxon>Caudoviricetes</taxon>
        <taxon>Santhisvirus</taxon>
        <taxon>Santhisvirus reyja</taxon>
    </lineage>
</organism>
<evidence type="ECO:0000313" key="3">
    <source>
        <dbReference type="Proteomes" id="UP000298786"/>
    </source>
</evidence>
<name>A0A4D6TED8_9CAUD</name>
<dbReference type="Proteomes" id="UP000298786">
    <property type="component" value="Segment"/>
</dbReference>
<feature type="region of interest" description="Disordered" evidence="1">
    <location>
        <begin position="289"/>
        <end position="335"/>
    </location>
</feature>
<keyword evidence="3" id="KW-1185">Reference proteome</keyword>
<sequence length="335" mass="38035">MTAHSNINLDADDYSDGYDGNDRDGFEAEPTEYDRMSEHPRRAAEPQDLRDEDAGPVQPNRAQRRAAERRPQQPTRRPDTVRPAGAPEPQDYRPPVQREAESTGIDDEFIDIEFTTLAGTTHTFSVPADPQDWPGSVLHALENRKALTAIEGLLGDRAWATVKHWKMRDINRLYERIAEEGGFAPQGVNAKGTAGGKLAALLVTLRRKSDLVEADLSRYHHLDLRDLWRRDAQGRRKLTTRMVYVRLAHGMPSSSALAIDENGGNWPWSLTDHLIADLYFETKISRLGKKAKDHAGRPKTKKQHQEMTPERAAKTRAARRRARERRENRRRSSGE</sequence>
<feature type="compositionally biased region" description="Basic and acidic residues" evidence="1">
    <location>
        <begin position="65"/>
        <end position="80"/>
    </location>
</feature>
<dbReference type="KEGG" id="vg:80559477"/>
<dbReference type="EMBL" id="MK814759">
    <property type="protein sequence ID" value="QCG77762.1"/>
    <property type="molecule type" value="Genomic_DNA"/>
</dbReference>
<proteinExistence type="predicted"/>